<evidence type="ECO:0000313" key="1">
    <source>
        <dbReference type="EMBL" id="ESA12610.1"/>
    </source>
</evidence>
<reference evidence="1" key="1">
    <citation type="submission" date="2013-07" db="EMBL/GenBank/DDBJ databases">
        <title>The genome of an arbuscular mycorrhizal fungus provides insights into the evolution of the oldest plant symbiosis.</title>
        <authorList>
            <consortium name="DOE Joint Genome Institute"/>
            <person name="Tisserant E."/>
            <person name="Malbreil M."/>
            <person name="Kuo A."/>
            <person name="Kohler A."/>
            <person name="Symeonidi A."/>
            <person name="Balestrini R."/>
            <person name="Charron P."/>
            <person name="Duensing N."/>
            <person name="Frei-dit-Frey N."/>
            <person name="Gianinazzi-Pearson V."/>
            <person name="Gilbert B."/>
            <person name="Handa Y."/>
            <person name="Hijri M."/>
            <person name="Kaul R."/>
            <person name="Kawaguchi M."/>
            <person name="Krajinski F."/>
            <person name="Lammers P."/>
            <person name="Lapierre D."/>
            <person name="Masclaux F.G."/>
            <person name="Murat C."/>
            <person name="Morin E."/>
            <person name="Ndikumana S."/>
            <person name="Pagni M."/>
            <person name="Petitpierre D."/>
            <person name="Requena N."/>
            <person name="Rosikiewicz P."/>
            <person name="Riley R."/>
            <person name="Saito K."/>
            <person name="San Clemente H."/>
            <person name="Shapiro H."/>
            <person name="van Tuinen D."/>
            <person name="Becard G."/>
            <person name="Bonfante P."/>
            <person name="Paszkowski U."/>
            <person name="Shachar-Hill Y."/>
            <person name="Young J.P."/>
            <person name="Sanders I.R."/>
            <person name="Henrissat B."/>
            <person name="Rensing S.A."/>
            <person name="Grigoriev I.V."/>
            <person name="Corradi N."/>
            <person name="Roux C."/>
            <person name="Martin F."/>
        </authorList>
    </citation>
    <scope>NUCLEOTIDE SEQUENCE</scope>
    <source>
        <strain evidence="1">DAOM 197198</strain>
    </source>
</reference>
<dbReference type="EMBL" id="KI284749">
    <property type="protein sequence ID" value="ESA12610.1"/>
    <property type="molecule type" value="Genomic_DNA"/>
</dbReference>
<name>U9TWZ2_RHIID</name>
<organism evidence="1">
    <name type="scientific">Rhizophagus irregularis (strain DAOM 181602 / DAOM 197198 / MUCL 43194)</name>
    <name type="common">Arbuscular mycorrhizal fungus</name>
    <name type="synonym">Glomus intraradices</name>
    <dbReference type="NCBI Taxonomy" id="747089"/>
    <lineage>
        <taxon>Eukaryota</taxon>
        <taxon>Fungi</taxon>
        <taxon>Fungi incertae sedis</taxon>
        <taxon>Mucoromycota</taxon>
        <taxon>Glomeromycotina</taxon>
        <taxon>Glomeromycetes</taxon>
        <taxon>Glomerales</taxon>
        <taxon>Glomeraceae</taxon>
        <taxon>Rhizophagus</taxon>
    </lineage>
</organism>
<protein>
    <submittedName>
        <fullName evidence="1">Uncharacterized protein</fullName>
    </submittedName>
</protein>
<proteinExistence type="predicted"/>
<dbReference type="HOGENOM" id="CLU_2980236_0_0_1"/>
<dbReference type="AlphaFoldDB" id="U9TWZ2"/>
<accession>U9TWZ2</accession>
<sequence length="58" mass="6768">MEILFMWCGGRTDSDIILNDVLILYTINLNLGEGSLVNVPSPRFNYNLVISRTYWRLF</sequence>
<gene>
    <name evidence="1" type="ORF">GLOINDRAFT_26942</name>
</gene>